<name>A3VK96_9RHOB</name>
<dbReference type="InterPro" id="IPR050315">
    <property type="entry name" value="FAD-oxidoreductase_2"/>
</dbReference>
<dbReference type="Proteomes" id="UP000002931">
    <property type="component" value="Unassembled WGS sequence"/>
</dbReference>
<dbReference type="PANTHER" id="PTHR43400">
    <property type="entry name" value="FUMARATE REDUCTASE"/>
    <property type="match status" value="1"/>
</dbReference>
<organism evidence="7 8">
    <name type="scientific">Maritimibacter alkaliphilus HTCC2654</name>
    <dbReference type="NCBI Taxonomy" id="314271"/>
    <lineage>
        <taxon>Bacteria</taxon>
        <taxon>Pseudomonadati</taxon>
        <taxon>Pseudomonadota</taxon>
        <taxon>Alphaproteobacteria</taxon>
        <taxon>Rhodobacterales</taxon>
        <taxon>Roseobacteraceae</taxon>
        <taxon>Maritimibacter</taxon>
    </lineage>
</organism>
<dbReference type="SUPFAM" id="SSF56425">
    <property type="entry name" value="Succinate dehydrogenase/fumarate reductase flavoprotein, catalytic domain"/>
    <property type="match status" value="1"/>
</dbReference>
<sequence length="526" mass="56751">MTILEAGEKMGGAAAYSGGQVWAGANHVAEREGIEGDTKELAEKYIRAIAHRNPEFLDEAAMKRWIDTAPDAIRYWEDVGAIKWAVIPGLADYFNASDGARPAGRYLTNVPFPSDELGEWKDKLLVSPYFPVGTDYAELFAKGRRQSVMKDEDAEPKQMQGFGQSERRDAEPAGSDMPDMLTFGTGVVASFLARVAREPGITIKLKHRVTGLKHDGDGRVTGAIATTDDGEAEFDGPVVLATSTFDNDPDLVREFVGLEPDQWGSVGPKTLRGDGIKLVRQVGGATVNLPPTAQTMQPGWKSDYNEGFSYGPDTAMPHTMIVNRAGKRYCDDSYWPDVADKTMSNRDVNLPFFLIFDEQSHEKYGLGMTPPGEPYPEGLVTTADTLAELAEALGIDPEGLTQTAETFNGYVAADNDAEFGRGTKEFVRRFYGDPNNKPNPVLGTIEKPPFHGMKLRFVAASVGNSGIHVDGEGRVLSEDGKPIPGLHAVGSCTAQTVSGTGYNSGIALGRGLAMAYLVSRDITGAN</sequence>
<dbReference type="SUPFAM" id="SSF51905">
    <property type="entry name" value="FAD/NAD(P)-binding domain"/>
    <property type="match status" value="1"/>
</dbReference>
<evidence type="ECO:0000313" key="8">
    <source>
        <dbReference type="Proteomes" id="UP000002931"/>
    </source>
</evidence>
<dbReference type="AlphaFoldDB" id="A3VK96"/>
<evidence type="ECO:0000256" key="1">
    <source>
        <dbReference type="ARBA" id="ARBA00001974"/>
    </source>
</evidence>
<evidence type="ECO:0000256" key="5">
    <source>
        <dbReference type="SAM" id="MobiDB-lite"/>
    </source>
</evidence>
<dbReference type="PANTHER" id="PTHR43400:SF10">
    <property type="entry name" value="3-OXOSTEROID 1-DEHYDROGENASE"/>
    <property type="match status" value="1"/>
</dbReference>
<comment type="cofactor">
    <cofactor evidence="1">
        <name>FAD</name>
        <dbReference type="ChEBI" id="CHEBI:57692"/>
    </cofactor>
</comment>
<comment type="caution">
    <text evidence="7">The sequence shown here is derived from an EMBL/GenBank/DDBJ whole genome shotgun (WGS) entry which is preliminary data.</text>
</comment>
<dbReference type="STRING" id="314271.RB2654_23603"/>
<evidence type="ECO:0000256" key="3">
    <source>
        <dbReference type="ARBA" id="ARBA00022827"/>
    </source>
</evidence>
<dbReference type="InterPro" id="IPR027477">
    <property type="entry name" value="Succ_DH/fumarate_Rdtase_cat_sf"/>
</dbReference>
<dbReference type="GO" id="GO:0008202">
    <property type="term" value="P:steroid metabolic process"/>
    <property type="evidence" value="ECO:0007669"/>
    <property type="project" value="UniProtKB-ARBA"/>
</dbReference>
<dbReference type="Gene3D" id="3.50.50.60">
    <property type="entry name" value="FAD/NAD(P)-binding domain"/>
    <property type="match status" value="2"/>
</dbReference>
<evidence type="ECO:0000313" key="7">
    <source>
        <dbReference type="EMBL" id="EAQ11401.1"/>
    </source>
</evidence>
<keyword evidence="2" id="KW-0285">Flavoprotein</keyword>
<dbReference type="GO" id="GO:0016491">
    <property type="term" value="F:oxidoreductase activity"/>
    <property type="evidence" value="ECO:0007669"/>
    <property type="project" value="UniProtKB-KW"/>
</dbReference>
<keyword evidence="4" id="KW-0560">Oxidoreductase</keyword>
<protein>
    <submittedName>
        <fullName evidence="7">3-ketosteroid-1-dehydrogenase</fullName>
    </submittedName>
</protein>
<dbReference type="HOGENOM" id="CLU_011398_4_2_5"/>
<proteinExistence type="predicted"/>
<evidence type="ECO:0000259" key="6">
    <source>
        <dbReference type="Pfam" id="PF00890"/>
    </source>
</evidence>
<reference evidence="7 8" key="1">
    <citation type="journal article" date="2010" name="J. Bacteriol.">
        <title>Genome sequences of Pelagibaca bermudensis HTCC2601T and Maritimibacter alkaliphilus HTCC2654T, the type strains of two marine Roseobacter genera.</title>
        <authorList>
            <person name="Thrash J.C."/>
            <person name="Cho J.C."/>
            <person name="Ferriera S."/>
            <person name="Johnson J."/>
            <person name="Vergin K.L."/>
            <person name="Giovannoni S.J."/>
        </authorList>
    </citation>
    <scope>NUCLEOTIDE SEQUENCE [LARGE SCALE GENOMIC DNA]</scope>
    <source>
        <strain evidence="7 8">HTCC2654</strain>
    </source>
</reference>
<gene>
    <name evidence="7" type="ORF">RB2654_23603</name>
</gene>
<keyword evidence="8" id="KW-1185">Reference proteome</keyword>
<dbReference type="Gene3D" id="3.90.700.10">
    <property type="entry name" value="Succinate dehydrogenase/fumarate reductase flavoprotein, catalytic domain"/>
    <property type="match status" value="1"/>
</dbReference>
<dbReference type="InterPro" id="IPR003953">
    <property type="entry name" value="FAD-dep_OxRdtase_2_FAD-bd"/>
</dbReference>
<feature type="region of interest" description="Disordered" evidence="5">
    <location>
        <begin position="147"/>
        <end position="179"/>
    </location>
</feature>
<feature type="domain" description="FAD-dependent oxidoreductase 2 FAD-binding" evidence="6">
    <location>
        <begin position="2"/>
        <end position="506"/>
    </location>
</feature>
<dbReference type="Pfam" id="PF00890">
    <property type="entry name" value="FAD_binding_2"/>
    <property type="match status" value="1"/>
</dbReference>
<evidence type="ECO:0000256" key="4">
    <source>
        <dbReference type="ARBA" id="ARBA00023002"/>
    </source>
</evidence>
<keyword evidence="3" id="KW-0274">FAD</keyword>
<accession>A3VK96</accession>
<dbReference type="EMBL" id="AAMT01000016">
    <property type="protein sequence ID" value="EAQ11401.1"/>
    <property type="molecule type" value="Genomic_DNA"/>
</dbReference>
<evidence type="ECO:0000256" key="2">
    <source>
        <dbReference type="ARBA" id="ARBA00022630"/>
    </source>
</evidence>
<dbReference type="InterPro" id="IPR036188">
    <property type="entry name" value="FAD/NAD-bd_sf"/>
</dbReference>